<keyword evidence="5" id="KW-0378">Hydrolase</keyword>
<dbReference type="PANTHER" id="PTHR37984">
    <property type="entry name" value="PROTEIN CBG26694"/>
    <property type="match status" value="1"/>
</dbReference>
<dbReference type="GO" id="GO:0003964">
    <property type="term" value="F:RNA-directed DNA polymerase activity"/>
    <property type="evidence" value="ECO:0007669"/>
    <property type="project" value="UniProtKB-KW"/>
</dbReference>
<name>A0A085N9U3_9BILA</name>
<gene>
    <name evidence="8" type="ORF">M514_21526</name>
</gene>
<feature type="domain" description="Reverse transcriptase RNase H-like" evidence="7">
    <location>
        <begin position="1"/>
        <end position="51"/>
    </location>
</feature>
<dbReference type="Gene3D" id="3.30.420.10">
    <property type="entry name" value="Ribonuclease H-like superfamily/Ribonuclease H"/>
    <property type="match status" value="1"/>
</dbReference>
<sequence length="180" mass="20676">MLAVIIFVEGFGHYLQRKFVLRTDYGSLRWLQSFKNPDGQWARWQQKLQQYEFVMEHRPGRRHANADMLSRIPCPQCGRQSSERAEGVAVPVRIPKVEIPIGQNPDSRNPERYGIPESIHTDQGRQFESEIFPMLRRELGIQKTRTTTLPSCWQWTTGANESNFGKYASESGPAGREALG</sequence>
<dbReference type="AlphaFoldDB" id="A0A085N9U3"/>
<dbReference type="GO" id="GO:0003676">
    <property type="term" value="F:nucleic acid binding"/>
    <property type="evidence" value="ECO:0007669"/>
    <property type="project" value="InterPro"/>
</dbReference>
<keyword evidence="1" id="KW-0808">Transferase</keyword>
<dbReference type="GO" id="GO:0016787">
    <property type="term" value="F:hydrolase activity"/>
    <property type="evidence" value="ECO:0007669"/>
    <property type="project" value="UniProtKB-KW"/>
</dbReference>
<evidence type="ECO:0000256" key="4">
    <source>
        <dbReference type="ARBA" id="ARBA00022759"/>
    </source>
</evidence>
<keyword evidence="6" id="KW-0695">RNA-directed DNA polymerase</keyword>
<dbReference type="InterPro" id="IPR036397">
    <property type="entry name" value="RNaseH_sf"/>
</dbReference>
<dbReference type="GO" id="GO:0004519">
    <property type="term" value="F:endonuclease activity"/>
    <property type="evidence" value="ECO:0007669"/>
    <property type="project" value="UniProtKB-KW"/>
</dbReference>
<dbReference type="EMBL" id="KL367526">
    <property type="protein sequence ID" value="KFD66239.1"/>
    <property type="molecule type" value="Genomic_DNA"/>
</dbReference>
<evidence type="ECO:0000256" key="3">
    <source>
        <dbReference type="ARBA" id="ARBA00022722"/>
    </source>
</evidence>
<protein>
    <recommendedName>
        <fullName evidence="7">Reverse transcriptase RNase H-like domain-containing protein</fullName>
    </recommendedName>
</protein>
<accession>A0A085N9U3</accession>
<proteinExistence type="predicted"/>
<dbReference type="PANTHER" id="PTHR37984:SF5">
    <property type="entry name" value="PROTEIN NYNRIN-LIKE"/>
    <property type="match status" value="1"/>
</dbReference>
<evidence type="ECO:0000256" key="2">
    <source>
        <dbReference type="ARBA" id="ARBA00022695"/>
    </source>
</evidence>
<dbReference type="Pfam" id="PF17917">
    <property type="entry name" value="RT_RNaseH"/>
    <property type="match status" value="1"/>
</dbReference>
<keyword evidence="2" id="KW-0548">Nucleotidyltransferase</keyword>
<dbReference type="SUPFAM" id="SSF53098">
    <property type="entry name" value="Ribonuclease H-like"/>
    <property type="match status" value="1"/>
</dbReference>
<keyword evidence="3" id="KW-0540">Nuclease</keyword>
<evidence type="ECO:0000256" key="6">
    <source>
        <dbReference type="ARBA" id="ARBA00022918"/>
    </source>
</evidence>
<dbReference type="InterPro" id="IPR041373">
    <property type="entry name" value="RT_RNaseH"/>
</dbReference>
<organism evidence="8">
    <name type="scientific">Trichuris suis</name>
    <name type="common">pig whipworm</name>
    <dbReference type="NCBI Taxonomy" id="68888"/>
    <lineage>
        <taxon>Eukaryota</taxon>
        <taxon>Metazoa</taxon>
        <taxon>Ecdysozoa</taxon>
        <taxon>Nematoda</taxon>
        <taxon>Enoplea</taxon>
        <taxon>Dorylaimia</taxon>
        <taxon>Trichinellida</taxon>
        <taxon>Trichuridae</taxon>
        <taxon>Trichuris</taxon>
    </lineage>
</organism>
<dbReference type="InterPro" id="IPR050951">
    <property type="entry name" value="Retrovirus_Pol_polyprotein"/>
</dbReference>
<evidence type="ECO:0000256" key="5">
    <source>
        <dbReference type="ARBA" id="ARBA00022801"/>
    </source>
</evidence>
<evidence type="ECO:0000313" key="8">
    <source>
        <dbReference type="EMBL" id="KFD66239.1"/>
    </source>
</evidence>
<dbReference type="InterPro" id="IPR012337">
    <property type="entry name" value="RNaseH-like_sf"/>
</dbReference>
<dbReference type="Proteomes" id="UP000030758">
    <property type="component" value="Unassembled WGS sequence"/>
</dbReference>
<evidence type="ECO:0000259" key="7">
    <source>
        <dbReference type="Pfam" id="PF17917"/>
    </source>
</evidence>
<evidence type="ECO:0000256" key="1">
    <source>
        <dbReference type="ARBA" id="ARBA00022679"/>
    </source>
</evidence>
<reference evidence="8" key="1">
    <citation type="journal article" date="2014" name="Nat. Genet.">
        <title>Genome and transcriptome of the porcine whipworm Trichuris suis.</title>
        <authorList>
            <person name="Jex A.R."/>
            <person name="Nejsum P."/>
            <person name="Schwarz E.M."/>
            <person name="Hu L."/>
            <person name="Young N.D."/>
            <person name="Hall R.S."/>
            <person name="Korhonen P.K."/>
            <person name="Liao S."/>
            <person name="Thamsborg S."/>
            <person name="Xia J."/>
            <person name="Xu P."/>
            <person name="Wang S."/>
            <person name="Scheerlinck J.P."/>
            <person name="Hofmann A."/>
            <person name="Sternberg P.W."/>
            <person name="Wang J."/>
            <person name="Gasser R.B."/>
        </authorList>
    </citation>
    <scope>NUCLEOTIDE SEQUENCE [LARGE SCALE GENOMIC DNA]</scope>
    <source>
        <strain evidence="8">DCEP-RM93F</strain>
    </source>
</reference>
<keyword evidence="4" id="KW-0255">Endonuclease</keyword>